<keyword evidence="7" id="KW-0119">Carbohydrate metabolism</keyword>
<proteinExistence type="inferred from homology"/>
<evidence type="ECO:0000256" key="11">
    <source>
        <dbReference type="ARBA" id="ARBA00023235"/>
    </source>
</evidence>
<gene>
    <name evidence="20" type="ORF">CIG75_14900</name>
</gene>
<sequence length="479" mass="51103">MSVITFGTDGWRGVIAKEFTFANVAIVTQAVACYIKDRGLNGKPMIIGFDQRFLGHLFAERVAEVLAGNGISVLLCDAPAPTPAVAAMIVSQGLAGAMMVTASHNPPEYNGIKFIPEYAGPATPEITDEITRYVREIENGSLEVHVMPYARALRAGTVSLLSPRVRYGEMLKQVVDGAMIRGAGLKVVLDLMHGAGIGYLEQILQELGVEVVACLRNSPDPLFGGELPEPSAQRLQELARLTKDKGADLGLALDGDADRFGVIDPSGEYVTPNEVLALLTDALLTRQTGVKKVARTVATTHLIDRIATAHGVAVVETPVGFKYIGQEILNGAAIGGEESGGLSVAEHLPEKDGLLVGLLMLQLVAGSGRPPKQLLAELVAKHGAMVNERVDVHLTEEQKAAVLAVMKQWSHPQVGAWVVKEKIVIDGVKLTFLSGAWVLVRPSGTEPLVRIYFEAQDEQELVGLKQAMLKELGLSVPAG</sequence>
<comment type="similarity">
    <text evidence="5 15">Belongs to the phosphohexose mutase family.</text>
</comment>
<evidence type="ECO:0000256" key="14">
    <source>
        <dbReference type="ARBA" id="ARBA00041467"/>
    </source>
</evidence>
<dbReference type="InterPro" id="IPR005845">
    <property type="entry name" value="A-D-PHexomutase_a/b/a-II"/>
</dbReference>
<reference evidence="20 21" key="1">
    <citation type="journal article" date="2015" name="Int. J. Syst. Evol. Microbiol.">
        <title>Tumebacillus algifaecis sp. nov., isolated from decomposing algal scum.</title>
        <authorList>
            <person name="Wu Y.F."/>
            <person name="Zhang B."/>
            <person name="Xing P."/>
            <person name="Wu Q.L."/>
            <person name="Liu S.J."/>
        </authorList>
    </citation>
    <scope>NUCLEOTIDE SEQUENCE [LARGE SCALE GENOMIC DNA]</scope>
    <source>
        <strain evidence="20 21">THMBR28</strain>
    </source>
</reference>
<evidence type="ECO:0000259" key="18">
    <source>
        <dbReference type="Pfam" id="PF02879"/>
    </source>
</evidence>
<evidence type="ECO:0000256" key="12">
    <source>
        <dbReference type="ARBA" id="ARBA00039995"/>
    </source>
</evidence>
<keyword evidence="9 15" id="KW-0479">Metal-binding</keyword>
<dbReference type="InterPro" id="IPR005841">
    <property type="entry name" value="Alpha-D-phosphohexomutase_SF"/>
</dbReference>
<feature type="domain" description="Alpha-D-phosphohexomutase alpha/beta/alpha" evidence="17">
    <location>
        <begin position="5"/>
        <end position="139"/>
    </location>
</feature>
<comment type="pathway">
    <text evidence="3">Glycolipid metabolism; diglucosyl-diacylglycerol biosynthesis.</text>
</comment>
<evidence type="ECO:0000256" key="4">
    <source>
        <dbReference type="ARBA" id="ARBA00005189"/>
    </source>
</evidence>
<evidence type="ECO:0000256" key="7">
    <source>
        <dbReference type="ARBA" id="ARBA00022526"/>
    </source>
</evidence>
<evidence type="ECO:0000256" key="3">
    <source>
        <dbReference type="ARBA" id="ARBA00005164"/>
    </source>
</evidence>
<dbReference type="EC" id="5.4.2.2" evidence="6"/>
<dbReference type="PANTHER" id="PTHR45745:SF1">
    <property type="entry name" value="PHOSPHOGLUCOMUTASE 2B-RELATED"/>
    <property type="match status" value="1"/>
</dbReference>
<evidence type="ECO:0000256" key="8">
    <source>
        <dbReference type="ARBA" id="ARBA00022553"/>
    </source>
</evidence>
<comment type="cofactor">
    <cofactor evidence="2">
        <name>Mg(2+)</name>
        <dbReference type="ChEBI" id="CHEBI:18420"/>
    </cofactor>
</comment>
<dbReference type="InterPro" id="IPR036900">
    <property type="entry name" value="A-D-PHexomutase_C_sf"/>
</dbReference>
<organism evidence="20 21">
    <name type="scientific">Tumebacillus algifaecis</name>
    <dbReference type="NCBI Taxonomy" id="1214604"/>
    <lineage>
        <taxon>Bacteria</taxon>
        <taxon>Bacillati</taxon>
        <taxon>Bacillota</taxon>
        <taxon>Bacilli</taxon>
        <taxon>Bacillales</taxon>
        <taxon>Alicyclobacillaceae</taxon>
        <taxon>Tumebacillus</taxon>
    </lineage>
</organism>
<dbReference type="RefSeq" id="WP_094237352.1">
    <property type="nucleotide sequence ID" value="NZ_CP022657.1"/>
</dbReference>
<evidence type="ECO:0000256" key="6">
    <source>
        <dbReference type="ARBA" id="ARBA00012728"/>
    </source>
</evidence>
<dbReference type="GO" id="GO:0008973">
    <property type="term" value="F:phosphopentomutase activity"/>
    <property type="evidence" value="ECO:0007669"/>
    <property type="project" value="TreeGrafter"/>
</dbReference>
<name>A0A223D391_9BACL</name>
<keyword evidence="7" id="KW-0313">Glucose metabolism</keyword>
<keyword evidence="11" id="KW-0413">Isomerase</keyword>
<dbReference type="Pfam" id="PF02880">
    <property type="entry name" value="PGM_PMM_III"/>
    <property type="match status" value="1"/>
</dbReference>
<dbReference type="Proteomes" id="UP000214688">
    <property type="component" value="Chromosome"/>
</dbReference>
<evidence type="ECO:0000256" key="13">
    <source>
        <dbReference type="ARBA" id="ARBA00041398"/>
    </source>
</evidence>
<dbReference type="PROSITE" id="PS00710">
    <property type="entry name" value="PGM_PMM"/>
    <property type="match status" value="1"/>
</dbReference>
<dbReference type="PRINTS" id="PR00509">
    <property type="entry name" value="PGMPMM"/>
</dbReference>
<feature type="domain" description="Alpha-D-phosphohexomutase C-terminal" evidence="16">
    <location>
        <begin position="399"/>
        <end position="469"/>
    </location>
</feature>
<dbReference type="OrthoDB" id="9806956at2"/>
<dbReference type="EMBL" id="CP022657">
    <property type="protein sequence ID" value="ASS76119.1"/>
    <property type="molecule type" value="Genomic_DNA"/>
</dbReference>
<evidence type="ECO:0000256" key="10">
    <source>
        <dbReference type="ARBA" id="ARBA00022842"/>
    </source>
</evidence>
<dbReference type="AlphaFoldDB" id="A0A223D391"/>
<keyword evidence="21" id="KW-1185">Reference proteome</keyword>
<dbReference type="GO" id="GO:0004614">
    <property type="term" value="F:phosphoglucomutase activity"/>
    <property type="evidence" value="ECO:0007669"/>
    <property type="project" value="UniProtKB-EC"/>
</dbReference>
<dbReference type="InterPro" id="IPR005843">
    <property type="entry name" value="A-D-PHexomutase_C"/>
</dbReference>
<dbReference type="SUPFAM" id="SSF53738">
    <property type="entry name" value="Phosphoglucomutase, first 3 domains"/>
    <property type="match status" value="3"/>
</dbReference>
<keyword evidence="10 15" id="KW-0460">Magnesium</keyword>
<dbReference type="InterPro" id="IPR016066">
    <property type="entry name" value="A-D-PHexomutase_CS"/>
</dbReference>
<dbReference type="PANTHER" id="PTHR45745">
    <property type="entry name" value="PHOSPHOMANNOMUTASE 45A"/>
    <property type="match status" value="1"/>
</dbReference>
<dbReference type="KEGG" id="tab:CIG75_14900"/>
<evidence type="ECO:0000256" key="9">
    <source>
        <dbReference type="ARBA" id="ARBA00022723"/>
    </source>
</evidence>
<dbReference type="Gene3D" id="3.40.120.10">
    <property type="entry name" value="Alpha-D-Glucose-1,6-Bisphosphate, subunit A, domain 3"/>
    <property type="match status" value="3"/>
</dbReference>
<dbReference type="InterPro" id="IPR016055">
    <property type="entry name" value="A-D-PHexomutase_a/b/a-I/II/III"/>
</dbReference>
<comment type="catalytic activity">
    <reaction evidence="1">
        <text>alpha-D-glucose 1-phosphate = alpha-D-glucose 6-phosphate</text>
        <dbReference type="Rhea" id="RHEA:23536"/>
        <dbReference type="ChEBI" id="CHEBI:58225"/>
        <dbReference type="ChEBI" id="CHEBI:58601"/>
        <dbReference type="EC" id="5.4.2.2"/>
    </reaction>
</comment>
<keyword evidence="8" id="KW-0597">Phosphoprotein</keyword>
<comment type="pathway">
    <text evidence="4">Lipid metabolism.</text>
</comment>
<accession>A0A223D391</accession>
<dbReference type="GO" id="GO:0006006">
    <property type="term" value="P:glucose metabolic process"/>
    <property type="evidence" value="ECO:0007669"/>
    <property type="project" value="UniProtKB-KW"/>
</dbReference>
<dbReference type="SUPFAM" id="SSF55957">
    <property type="entry name" value="Phosphoglucomutase, C-terminal domain"/>
    <property type="match status" value="1"/>
</dbReference>
<feature type="domain" description="Alpha-D-phosphohexomutase alpha/beta/alpha" evidence="19">
    <location>
        <begin position="272"/>
        <end position="381"/>
    </location>
</feature>
<evidence type="ECO:0000313" key="21">
    <source>
        <dbReference type="Proteomes" id="UP000214688"/>
    </source>
</evidence>
<evidence type="ECO:0000313" key="20">
    <source>
        <dbReference type="EMBL" id="ASS76119.1"/>
    </source>
</evidence>
<evidence type="ECO:0000256" key="15">
    <source>
        <dbReference type="RuleBase" id="RU004326"/>
    </source>
</evidence>
<dbReference type="Gene3D" id="3.30.310.50">
    <property type="entry name" value="Alpha-D-phosphohexomutase, C-terminal domain"/>
    <property type="match status" value="1"/>
</dbReference>
<dbReference type="Pfam" id="PF02879">
    <property type="entry name" value="PGM_PMM_II"/>
    <property type="match status" value="1"/>
</dbReference>
<evidence type="ECO:0000259" key="17">
    <source>
        <dbReference type="Pfam" id="PF02878"/>
    </source>
</evidence>
<evidence type="ECO:0000256" key="1">
    <source>
        <dbReference type="ARBA" id="ARBA00000443"/>
    </source>
</evidence>
<evidence type="ECO:0000259" key="16">
    <source>
        <dbReference type="Pfam" id="PF00408"/>
    </source>
</evidence>
<dbReference type="GO" id="GO:0006166">
    <property type="term" value="P:purine ribonucleoside salvage"/>
    <property type="evidence" value="ECO:0007669"/>
    <property type="project" value="TreeGrafter"/>
</dbReference>
<feature type="domain" description="Alpha-D-phosphohexomutase alpha/beta/alpha" evidence="18">
    <location>
        <begin position="167"/>
        <end position="267"/>
    </location>
</feature>
<evidence type="ECO:0000256" key="2">
    <source>
        <dbReference type="ARBA" id="ARBA00001946"/>
    </source>
</evidence>
<dbReference type="InterPro" id="IPR005844">
    <property type="entry name" value="A-D-PHexomutase_a/b/a-I"/>
</dbReference>
<evidence type="ECO:0000259" key="19">
    <source>
        <dbReference type="Pfam" id="PF02880"/>
    </source>
</evidence>
<dbReference type="GO" id="GO:0000287">
    <property type="term" value="F:magnesium ion binding"/>
    <property type="evidence" value="ECO:0007669"/>
    <property type="project" value="InterPro"/>
</dbReference>
<protein>
    <recommendedName>
        <fullName evidence="12">Phosphoglucomutase</fullName>
        <ecNumber evidence="6">5.4.2.2</ecNumber>
    </recommendedName>
    <alternativeName>
        <fullName evidence="14">Alpha-phosphoglucomutase</fullName>
    </alternativeName>
    <alternativeName>
        <fullName evidence="13">Glucose phosphomutase</fullName>
    </alternativeName>
</protein>
<dbReference type="Pfam" id="PF02878">
    <property type="entry name" value="PGM_PMM_I"/>
    <property type="match status" value="1"/>
</dbReference>
<evidence type="ECO:0000256" key="5">
    <source>
        <dbReference type="ARBA" id="ARBA00010231"/>
    </source>
</evidence>
<dbReference type="InterPro" id="IPR005846">
    <property type="entry name" value="A-D-PHexomutase_a/b/a-III"/>
</dbReference>
<dbReference type="Pfam" id="PF00408">
    <property type="entry name" value="PGM_PMM_IV"/>
    <property type="match status" value="1"/>
</dbReference>